<keyword evidence="3" id="KW-1185">Reference proteome</keyword>
<evidence type="ECO:0000313" key="2">
    <source>
        <dbReference type="EnsemblPlants" id="KEH34446"/>
    </source>
</evidence>
<reference evidence="1 3" key="1">
    <citation type="journal article" date="2011" name="Nature">
        <title>The Medicago genome provides insight into the evolution of rhizobial symbioses.</title>
        <authorList>
            <person name="Young N.D."/>
            <person name="Debelle F."/>
            <person name="Oldroyd G.E."/>
            <person name="Geurts R."/>
            <person name="Cannon S.B."/>
            <person name="Udvardi M.K."/>
            <person name="Benedito V.A."/>
            <person name="Mayer K.F."/>
            <person name="Gouzy J."/>
            <person name="Schoof H."/>
            <person name="Van de Peer Y."/>
            <person name="Proost S."/>
            <person name="Cook D.R."/>
            <person name="Meyers B.C."/>
            <person name="Spannagl M."/>
            <person name="Cheung F."/>
            <person name="De Mita S."/>
            <person name="Krishnakumar V."/>
            <person name="Gundlach H."/>
            <person name="Zhou S."/>
            <person name="Mudge J."/>
            <person name="Bharti A.K."/>
            <person name="Murray J.D."/>
            <person name="Naoumkina M.A."/>
            <person name="Rosen B."/>
            <person name="Silverstein K.A."/>
            <person name="Tang H."/>
            <person name="Rombauts S."/>
            <person name="Zhao P.X."/>
            <person name="Zhou P."/>
            <person name="Barbe V."/>
            <person name="Bardou P."/>
            <person name="Bechner M."/>
            <person name="Bellec A."/>
            <person name="Berger A."/>
            <person name="Berges H."/>
            <person name="Bidwell S."/>
            <person name="Bisseling T."/>
            <person name="Choisne N."/>
            <person name="Couloux A."/>
            <person name="Denny R."/>
            <person name="Deshpande S."/>
            <person name="Dai X."/>
            <person name="Doyle J.J."/>
            <person name="Dudez A.M."/>
            <person name="Farmer A.D."/>
            <person name="Fouteau S."/>
            <person name="Franken C."/>
            <person name="Gibelin C."/>
            <person name="Gish J."/>
            <person name="Goldstein S."/>
            <person name="Gonzalez A.J."/>
            <person name="Green P.J."/>
            <person name="Hallab A."/>
            <person name="Hartog M."/>
            <person name="Hua A."/>
            <person name="Humphray S.J."/>
            <person name="Jeong D.H."/>
            <person name="Jing Y."/>
            <person name="Jocker A."/>
            <person name="Kenton S.M."/>
            <person name="Kim D.J."/>
            <person name="Klee K."/>
            <person name="Lai H."/>
            <person name="Lang C."/>
            <person name="Lin S."/>
            <person name="Macmil S.L."/>
            <person name="Magdelenat G."/>
            <person name="Matthews L."/>
            <person name="McCorrison J."/>
            <person name="Monaghan E.L."/>
            <person name="Mun J.H."/>
            <person name="Najar F.Z."/>
            <person name="Nicholson C."/>
            <person name="Noirot C."/>
            <person name="O'Bleness M."/>
            <person name="Paule C.R."/>
            <person name="Poulain J."/>
            <person name="Prion F."/>
            <person name="Qin B."/>
            <person name="Qu C."/>
            <person name="Retzel E.F."/>
            <person name="Riddle C."/>
            <person name="Sallet E."/>
            <person name="Samain S."/>
            <person name="Samson N."/>
            <person name="Sanders I."/>
            <person name="Saurat O."/>
            <person name="Scarpelli C."/>
            <person name="Schiex T."/>
            <person name="Segurens B."/>
            <person name="Severin A.J."/>
            <person name="Sherrier D.J."/>
            <person name="Shi R."/>
            <person name="Sims S."/>
            <person name="Singer S.R."/>
            <person name="Sinharoy S."/>
            <person name="Sterck L."/>
            <person name="Viollet A."/>
            <person name="Wang B.B."/>
            <person name="Wang K."/>
            <person name="Wang M."/>
            <person name="Wang X."/>
            <person name="Warfsmann J."/>
            <person name="Weissenbach J."/>
            <person name="White D.D."/>
            <person name="White J.D."/>
            <person name="Wiley G.B."/>
            <person name="Wincker P."/>
            <person name="Xing Y."/>
            <person name="Yang L."/>
            <person name="Yao Z."/>
            <person name="Ying F."/>
            <person name="Zhai J."/>
            <person name="Zhou L."/>
            <person name="Zuber A."/>
            <person name="Denarie J."/>
            <person name="Dixon R.A."/>
            <person name="May G.D."/>
            <person name="Schwartz D.C."/>
            <person name="Rogers J."/>
            <person name="Quetier F."/>
            <person name="Town C.D."/>
            <person name="Roe B.A."/>
        </authorList>
    </citation>
    <scope>NUCLEOTIDE SEQUENCE [LARGE SCALE GENOMIC DNA]</scope>
    <source>
        <strain evidence="1">A17</strain>
        <strain evidence="2 3">cv. Jemalong A17</strain>
    </source>
</reference>
<dbReference type="AlphaFoldDB" id="A0A072UYE8"/>
<sequence length="71" mass="8155">MESFSSQQDFQWALGYSCPVESIKIEKCETFWPQSSSGACRDAWLSSCKTFWFDSLSRGSWFLVLLCLGVR</sequence>
<protein>
    <submittedName>
        <fullName evidence="1 2">Uncharacterized protein</fullName>
    </submittedName>
</protein>
<accession>A0A072UYE8</accession>
<gene>
    <name evidence="1" type="ordered locus">MTR_3g466560</name>
</gene>
<proteinExistence type="predicted"/>
<name>A0A072UYE8_MEDTR</name>
<dbReference type="Proteomes" id="UP000002051">
    <property type="component" value="Chromosome 3"/>
</dbReference>
<reference evidence="2" key="3">
    <citation type="submission" date="2015-04" db="UniProtKB">
        <authorList>
            <consortium name="EnsemblPlants"/>
        </authorList>
    </citation>
    <scope>IDENTIFICATION</scope>
    <source>
        <strain evidence="2">cv. Jemalong A17</strain>
    </source>
</reference>
<reference evidence="1 3" key="2">
    <citation type="journal article" date="2014" name="BMC Genomics">
        <title>An improved genome release (version Mt4.0) for the model legume Medicago truncatula.</title>
        <authorList>
            <person name="Tang H."/>
            <person name="Krishnakumar V."/>
            <person name="Bidwell S."/>
            <person name="Rosen B."/>
            <person name="Chan A."/>
            <person name="Zhou S."/>
            <person name="Gentzbittel L."/>
            <person name="Childs K.L."/>
            <person name="Yandell M."/>
            <person name="Gundlach H."/>
            <person name="Mayer K.F."/>
            <person name="Schwartz D.C."/>
            <person name="Town C.D."/>
        </authorList>
    </citation>
    <scope>GENOME REANNOTATION</scope>
    <source>
        <strain evidence="1">A17</strain>
        <strain evidence="2 3">cv. Jemalong A17</strain>
    </source>
</reference>
<dbReference type="EMBL" id="CM001219">
    <property type="protein sequence ID" value="KEH34446.1"/>
    <property type="molecule type" value="Genomic_DNA"/>
</dbReference>
<evidence type="ECO:0000313" key="3">
    <source>
        <dbReference type="Proteomes" id="UP000002051"/>
    </source>
</evidence>
<organism evidence="1 3">
    <name type="scientific">Medicago truncatula</name>
    <name type="common">Barrel medic</name>
    <name type="synonym">Medicago tribuloides</name>
    <dbReference type="NCBI Taxonomy" id="3880"/>
    <lineage>
        <taxon>Eukaryota</taxon>
        <taxon>Viridiplantae</taxon>
        <taxon>Streptophyta</taxon>
        <taxon>Embryophyta</taxon>
        <taxon>Tracheophyta</taxon>
        <taxon>Spermatophyta</taxon>
        <taxon>Magnoliopsida</taxon>
        <taxon>eudicotyledons</taxon>
        <taxon>Gunneridae</taxon>
        <taxon>Pentapetalae</taxon>
        <taxon>rosids</taxon>
        <taxon>fabids</taxon>
        <taxon>Fabales</taxon>
        <taxon>Fabaceae</taxon>
        <taxon>Papilionoideae</taxon>
        <taxon>50 kb inversion clade</taxon>
        <taxon>NPAAA clade</taxon>
        <taxon>Hologalegina</taxon>
        <taxon>IRL clade</taxon>
        <taxon>Trifolieae</taxon>
        <taxon>Medicago</taxon>
    </lineage>
</organism>
<evidence type="ECO:0000313" key="1">
    <source>
        <dbReference type="EMBL" id="KEH34446.1"/>
    </source>
</evidence>
<dbReference type="HOGENOM" id="CLU_2743787_0_0_1"/>
<dbReference type="EnsemblPlants" id="KEH34446">
    <property type="protein sequence ID" value="KEH34446"/>
    <property type="gene ID" value="MTR_3g466560"/>
</dbReference>